<organism evidence="2 3">
    <name type="scientific">Ustilago trichophora</name>
    <dbReference type="NCBI Taxonomy" id="86804"/>
    <lineage>
        <taxon>Eukaryota</taxon>
        <taxon>Fungi</taxon>
        <taxon>Dikarya</taxon>
        <taxon>Basidiomycota</taxon>
        <taxon>Ustilaginomycotina</taxon>
        <taxon>Ustilaginomycetes</taxon>
        <taxon>Ustilaginales</taxon>
        <taxon>Ustilaginaceae</taxon>
        <taxon>Ustilago</taxon>
    </lineage>
</organism>
<reference evidence="2 3" key="1">
    <citation type="submission" date="2018-03" db="EMBL/GenBank/DDBJ databases">
        <authorList>
            <person name="Guldener U."/>
        </authorList>
    </citation>
    <scope>NUCLEOTIDE SEQUENCE [LARGE SCALE GENOMIC DNA]</scope>
    <source>
        <strain evidence="2 3">NBRC100155</strain>
    </source>
</reference>
<evidence type="ECO:0000313" key="2">
    <source>
        <dbReference type="EMBL" id="SPO21249.1"/>
    </source>
</evidence>
<evidence type="ECO:0000313" key="3">
    <source>
        <dbReference type="Proteomes" id="UP000324022"/>
    </source>
</evidence>
<name>A0A5C3DW27_9BASI</name>
<protein>
    <submittedName>
        <fullName evidence="2">Uncharacterized protein</fullName>
    </submittedName>
</protein>
<gene>
    <name evidence="2" type="ORF">UTRI_00726</name>
</gene>
<evidence type="ECO:0000256" key="1">
    <source>
        <dbReference type="SAM" id="MobiDB-lite"/>
    </source>
</evidence>
<feature type="compositionally biased region" description="Basic and acidic residues" evidence="1">
    <location>
        <begin position="107"/>
        <end position="116"/>
    </location>
</feature>
<dbReference type="Proteomes" id="UP000324022">
    <property type="component" value="Unassembled WGS sequence"/>
</dbReference>
<dbReference type="EMBL" id="OOIN01000002">
    <property type="protein sequence ID" value="SPO21249.1"/>
    <property type="molecule type" value="Genomic_DNA"/>
</dbReference>
<feature type="compositionally biased region" description="Polar residues" evidence="1">
    <location>
        <begin position="147"/>
        <end position="156"/>
    </location>
</feature>
<dbReference type="AlphaFoldDB" id="A0A5C3DW27"/>
<keyword evidence="3" id="KW-1185">Reference proteome</keyword>
<feature type="compositionally biased region" description="Polar residues" evidence="1">
    <location>
        <begin position="81"/>
        <end position="91"/>
    </location>
</feature>
<feature type="compositionally biased region" description="Polar residues" evidence="1">
    <location>
        <begin position="117"/>
        <end position="129"/>
    </location>
</feature>
<feature type="region of interest" description="Disordered" evidence="1">
    <location>
        <begin position="53"/>
        <end position="160"/>
    </location>
</feature>
<sequence length="517" mass="57375">MDPPYDEKPNDDRWVLFIDPFKATHEHTELLASGLSHKRSTFYRATQSWRSALRRHLPRGTGKTASEGPSTDGKDYVRGYDSSNASGSSKRFVSLRKGDDTITSATDKQRAERSRSEASGVSTAETSKSVIWWHRNRRSSGDRNNHGQHSVASMPSNGRLDRTKSVALSDRQAPSITRQPCKACRRSWCQKEDDIGSAQFKSGSSSRVSQFGQRIDAFGKAKLSTNRGAAATAAERRIHSCTISEAASSVKVPLTRTTVSRDSIRSALSLILAPFQTHSPSRSQECRDCQSSRRKVQSRRWSLSLRARQRPVSEQLGNSHDFHITSGHAPRLQSEIQLTGRGRDCAVGRDPIARVEVDDADCCWCGCCRCYCSYAYNHDGQKSDSKSVQARQDRQPSQQTPAIIAAAAVAQRQRARALTKFGFQKKSSQLHLELPDTSDAPKGISTAYGKSQTAHSLPYLFFHFRCFSPTNPSILSSFLSFRHFDDVDPSRGIPSSSLGRTRLGPRPAQSGRKFVFN</sequence>
<feature type="region of interest" description="Disordered" evidence="1">
    <location>
        <begin position="491"/>
        <end position="517"/>
    </location>
</feature>
<proteinExistence type="predicted"/>
<accession>A0A5C3DW27</accession>